<dbReference type="InterPro" id="IPR002582">
    <property type="entry name" value="ACPS"/>
</dbReference>
<dbReference type="AlphaFoldDB" id="A0A3B0VGM0"/>
<proteinExistence type="inferred from homology"/>
<feature type="domain" description="4'-phosphopantetheinyl transferase" evidence="8">
    <location>
        <begin position="4"/>
        <end position="91"/>
    </location>
</feature>
<keyword evidence="1" id="KW-0444">Lipid biosynthesis</keyword>
<dbReference type="GO" id="GO:0008897">
    <property type="term" value="F:holo-[acyl-carrier-protein] synthase activity"/>
    <property type="evidence" value="ECO:0007669"/>
    <property type="project" value="InterPro"/>
</dbReference>
<evidence type="ECO:0000256" key="7">
    <source>
        <dbReference type="ARBA" id="ARBA00023160"/>
    </source>
</evidence>
<evidence type="ECO:0000259" key="8">
    <source>
        <dbReference type="Pfam" id="PF01648"/>
    </source>
</evidence>
<evidence type="ECO:0000256" key="1">
    <source>
        <dbReference type="ARBA" id="ARBA00022516"/>
    </source>
</evidence>
<dbReference type="GO" id="GO:0006633">
    <property type="term" value="P:fatty acid biosynthetic process"/>
    <property type="evidence" value="ECO:0007669"/>
    <property type="project" value="UniProtKB-KW"/>
</dbReference>
<keyword evidence="6" id="KW-0443">Lipid metabolism</keyword>
<keyword evidence="5" id="KW-0460">Magnesium</keyword>
<keyword evidence="4" id="KW-0276">Fatty acid metabolism</keyword>
<reference evidence="9" key="1">
    <citation type="submission" date="2018-06" db="EMBL/GenBank/DDBJ databases">
        <authorList>
            <person name="Zhirakovskaya E."/>
        </authorList>
    </citation>
    <scope>NUCLEOTIDE SEQUENCE</scope>
</reference>
<evidence type="ECO:0000256" key="5">
    <source>
        <dbReference type="ARBA" id="ARBA00022842"/>
    </source>
</evidence>
<dbReference type="InterPro" id="IPR037143">
    <property type="entry name" value="4-PPantetheinyl_Trfase_dom_sf"/>
</dbReference>
<sequence length="114" mass="12907">MIQGLGIAVVDLPRFREVMDRRGERFLGRIFTKGEIEYCLTQRRPADHFGARYCAKLSYMKARGVFVPFKKIEVVRDAVGRPALKVLGYDETEVSVTMSHDGDIALAETLIITE</sequence>
<dbReference type="InterPro" id="IPR008278">
    <property type="entry name" value="4-PPantetheinyl_Trfase_dom"/>
</dbReference>
<keyword evidence="2" id="KW-0808">Transferase</keyword>
<dbReference type="InterPro" id="IPR004568">
    <property type="entry name" value="Ppantetheine-prot_Trfase_dom"/>
</dbReference>
<name>A0A3B0VGM0_9ZZZZ</name>
<accession>A0A3B0VGM0</accession>
<dbReference type="EMBL" id="UOEZ01000065">
    <property type="protein sequence ID" value="VAW38122.1"/>
    <property type="molecule type" value="Genomic_DNA"/>
</dbReference>
<evidence type="ECO:0000256" key="2">
    <source>
        <dbReference type="ARBA" id="ARBA00022679"/>
    </source>
</evidence>
<evidence type="ECO:0000256" key="6">
    <source>
        <dbReference type="ARBA" id="ARBA00023098"/>
    </source>
</evidence>
<dbReference type="NCBIfam" id="TIGR00556">
    <property type="entry name" value="pantethn_trn"/>
    <property type="match status" value="1"/>
</dbReference>
<gene>
    <name evidence="9" type="ORF">MNBD_DELTA02-1226</name>
</gene>
<evidence type="ECO:0000313" key="9">
    <source>
        <dbReference type="EMBL" id="VAW38122.1"/>
    </source>
</evidence>
<dbReference type="GO" id="GO:0000287">
    <property type="term" value="F:magnesium ion binding"/>
    <property type="evidence" value="ECO:0007669"/>
    <property type="project" value="InterPro"/>
</dbReference>
<dbReference type="Pfam" id="PF01648">
    <property type="entry name" value="ACPS"/>
    <property type="match status" value="1"/>
</dbReference>
<organism evidence="9">
    <name type="scientific">hydrothermal vent metagenome</name>
    <dbReference type="NCBI Taxonomy" id="652676"/>
    <lineage>
        <taxon>unclassified sequences</taxon>
        <taxon>metagenomes</taxon>
        <taxon>ecological metagenomes</taxon>
    </lineage>
</organism>
<dbReference type="SUPFAM" id="SSF56214">
    <property type="entry name" value="4'-phosphopantetheinyl transferase"/>
    <property type="match status" value="1"/>
</dbReference>
<dbReference type="HAMAP" id="MF_00101">
    <property type="entry name" value="AcpS"/>
    <property type="match status" value="1"/>
</dbReference>
<keyword evidence="3" id="KW-0479">Metal-binding</keyword>
<keyword evidence="7" id="KW-0275">Fatty acid biosynthesis</keyword>
<dbReference type="Gene3D" id="3.90.470.20">
    <property type="entry name" value="4'-phosphopantetheinyl transferase domain"/>
    <property type="match status" value="1"/>
</dbReference>
<evidence type="ECO:0000256" key="3">
    <source>
        <dbReference type="ARBA" id="ARBA00022723"/>
    </source>
</evidence>
<evidence type="ECO:0000256" key="4">
    <source>
        <dbReference type="ARBA" id="ARBA00022832"/>
    </source>
</evidence>
<protein>
    <recommendedName>
        <fullName evidence="8">4'-phosphopantetheinyl transferase domain-containing protein</fullName>
    </recommendedName>
</protein>